<feature type="transmembrane region" description="Helical" evidence="7">
    <location>
        <begin position="47"/>
        <end position="67"/>
    </location>
</feature>
<evidence type="ECO:0000313" key="9">
    <source>
        <dbReference type="EMBL" id="MCM2677261.1"/>
    </source>
</evidence>
<evidence type="ECO:0000256" key="7">
    <source>
        <dbReference type="SAM" id="Phobius"/>
    </source>
</evidence>
<dbReference type="InterPro" id="IPR011701">
    <property type="entry name" value="MFS"/>
</dbReference>
<proteinExistence type="predicted"/>
<dbReference type="RefSeq" id="WP_251610850.1">
    <property type="nucleotide sequence ID" value="NZ_JAMQJY010000003.1"/>
</dbReference>
<evidence type="ECO:0000256" key="3">
    <source>
        <dbReference type="ARBA" id="ARBA00022475"/>
    </source>
</evidence>
<comment type="caution">
    <text evidence="9">The sequence shown here is derived from an EMBL/GenBank/DDBJ whole genome shotgun (WGS) entry which is preliminary data.</text>
</comment>
<name>A0ABT0XMZ0_9BACI</name>
<evidence type="ECO:0000256" key="5">
    <source>
        <dbReference type="ARBA" id="ARBA00022989"/>
    </source>
</evidence>
<evidence type="ECO:0000256" key="2">
    <source>
        <dbReference type="ARBA" id="ARBA00022448"/>
    </source>
</evidence>
<organism evidence="9 10">
    <name type="scientific">Alkalicoccobacillus plakortidis</name>
    <dbReference type="NCBI Taxonomy" id="444060"/>
    <lineage>
        <taxon>Bacteria</taxon>
        <taxon>Bacillati</taxon>
        <taxon>Bacillota</taxon>
        <taxon>Bacilli</taxon>
        <taxon>Bacillales</taxon>
        <taxon>Bacillaceae</taxon>
        <taxon>Alkalicoccobacillus</taxon>
    </lineage>
</organism>
<feature type="transmembrane region" description="Helical" evidence="7">
    <location>
        <begin position="293"/>
        <end position="320"/>
    </location>
</feature>
<comment type="subcellular location">
    <subcellularLocation>
        <location evidence="1">Cell membrane</location>
        <topology evidence="1">Multi-pass membrane protein</topology>
    </subcellularLocation>
</comment>
<dbReference type="CDD" id="cd06173">
    <property type="entry name" value="MFS_MefA_like"/>
    <property type="match status" value="1"/>
</dbReference>
<keyword evidence="2" id="KW-0813">Transport</keyword>
<sequence>MDSVLKDRRVFLLIASNLFASVGMGILSLGIAWLLVDRQQGEKLLGLVMIATTIMLFIGSPYIGVMIDRISRKLIFQLNQLFVLVIVTPIALFGLINNGLHTWQLIILYITSVAYYGVHFPNLMAFVQQLFDKNKHNRLNGLLEVQSQSASMVAGGIAGLLFQIIAPSQVLFLVVVSSIISLLLIWKLPNQGNVKVELHSVNHIKEGNAGLTFIKNNLQLCLSIFALMIPFLTLMIGNYLRPIYINNTLQADASIYGFTNMFYSIGAICAGILISIVFARFGPWIAAVGSVAIYTASLFLVALVPIVQIFLILQVFHGLGNAGSRICKQNIMMATIPNDRIGRVNGIFEAVGMAMRVLLLLTFTFSLDWISVQLAFLSTAVLSLLALVLIYKNRSQLSSFKRTIPLAKTSGGA</sequence>
<keyword evidence="4 7" id="KW-0812">Transmembrane</keyword>
<feature type="transmembrane region" description="Helical" evidence="7">
    <location>
        <begin position="369"/>
        <end position="391"/>
    </location>
</feature>
<evidence type="ECO:0000313" key="10">
    <source>
        <dbReference type="Proteomes" id="UP001203665"/>
    </source>
</evidence>
<feature type="transmembrane region" description="Helical" evidence="7">
    <location>
        <begin position="170"/>
        <end position="188"/>
    </location>
</feature>
<feature type="transmembrane region" description="Helical" evidence="7">
    <location>
        <begin position="217"/>
        <end position="240"/>
    </location>
</feature>
<dbReference type="Proteomes" id="UP001203665">
    <property type="component" value="Unassembled WGS sequence"/>
</dbReference>
<dbReference type="EMBL" id="JAMQJY010000003">
    <property type="protein sequence ID" value="MCM2677261.1"/>
    <property type="molecule type" value="Genomic_DNA"/>
</dbReference>
<feature type="transmembrane region" description="Helical" evidence="7">
    <location>
        <begin position="102"/>
        <end position="127"/>
    </location>
</feature>
<evidence type="ECO:0000256" key="6">
    <source>
        <dbReference type="ARBA" id="ARBA00023136"/>
    </source>
</evidence>
<evidence type="ECO:0000256" key="4">
    <source>
        <dbReference type="ARBA" id="ARBA00022692"/>
    </source>
</evidence>
<reference evidence="9" key="1">
    <citation type="submission" date="2022-06" db="EMBL/GenBank/DDBJ databases">
        <title>Alkalicoccobacillus porphyridii sp. nov., isolated from a marine red alga, Porphyridium purpureum and reclassification of Shouchella plakortidis and Shouchella gibsonii as Alkalicoccobacillus plakortidis comb. nov. and Alkalicoccobacillus gibsonii comb. nov.</title>
        <authorList>
            <person name="Kim K.H."/>
            <person name="Lee J.K."/>
            <person name="Han D.M."/>
            <person name="Baek J.H."/>
            <person name="Jeon C.O."/>
        </authorList>
    </citation>
    <scope>NUCLEOTIDE SEQUENCE</scope>
    <source>
        <strain evidence="9">DSM 19153</strain>
    </source>
</reference>
<accession>A0ABT0XMZ0</accession>
<dbReference type="PANTHER" id="PTHR23513:SF11">
    <property type="entry name" value="STAPHYLOFERRIN A TRANSPORTER"/>
    <property type="match status" value="1"/>
</dbReference>
<feature type="transmembrane region" description="Helical" evidence="7">
    <location>
        <begin position="261"/>
        <end position="281"/>
    </location>
</feature>
<feature type="transmembrane region" description="Helical" evidence="7">
    <location>
        <begin position="74"/>
        <end position="96"/>
    </location>
</feature>
<evidence type="ECO:0000256" key="1">
    <source>
        <dbReference type="ARBA" id="ARBA00004651"/>
    </source>
</evidence>
<dbReference type="PANTHER" id="PTHR23513">
    <property type="entry name" value="INTEGRAL MEMBRANE EFFLUX PROTEIN-RELATED"/>
    <property type="match status" value="1"/>
</dbReference>
<feature type="transmembrane region" description="Helical" evidence="7">
    <location>
        <begin position="341"/>
        <end position="363"/>
    </location>
</feature>
<protein>
    <submittedName>
        <fullName evidence="9">MFS transporter</fullName>
    </submittedName>
</protein>
<dbReference type="SUPFAM" id="SSF103473">
    <property type="entry name" value="MFS general substrate transporter"/>
    <property type="match status" value="1"/>
</dbReference>
<keyword evidence="6 7" id="KW-0472">Membrane</keyword>
<dbReference type="InterPro" id="IPR020846">
    <property type="entry name" value="MFS_dom"/>
</dbReference>
<dbReference type="Gene3D" id="1.20.1250.20">
    <property type="entry name" value="MFS general substrate transporter like domains"/>
    <property type="match status" value="2"/>
</dbReference>
<keyword evidence="5 7" id="KW-1133">Transmembrane helix</keyword>
<dbReference type="InterPro" id="IPR036259">
    <property type="entry name" value="MFS_trans_sf"/>
</dbReference>
<gene>
    <name evidence="9" type="ORF">NDM98_18695</name>
</gene>
<evidence type="ECO:0000259" key="8">
    <source>
        <dbReference type="PROSITE" id="PS50850"/>
    </source>
</evidence>
<feature type="domain" description="Major facilitator superfamily (MFS) profile" evidence="8">
    <location>
        <begin position="218"/>
        <end position="413"/>
    </location>
</feature>
<feature type="transmembrane region" description="Helical" evidence="7">
    <location>
        <begin position="12"/>
        <end position="35"/>
    </location>
</feature>
<keyword evidence="3" id="KW-1003">Cell membrane</keyword>
<dbReference type="Pfam" id="PF07690">
    <property type="entry name" value="MFS_1"/>
    <property type="match status" value="1"/>
</dbReference>
<dbReference type="PROSITE" id="PS50850">
    <property type="entry name" value="MFS"/>
    <property type="match status" value="1"/>
</dbReference>
<keyword evidence="10" id="KW-1185">Reference proteome</keyword>